<comment type="caution">
    <text evidence="1">The sequence shown here is derived from an EMBL/GenBank/DDBJ whole genome shotgun (WGS) entry which is preliminary data.</text>
</comment>
<dbReference type="Proteomes" id="UP000267078">
    <property type="component" value="Unassembled WGS sequence"/>
</dbReference>
<gene>
    <name evidence="1" type="ORF">ALP21_04836</name>
</gene>
<protein>
    <submittedName>
        <fullName evidence="1">Uncharacterized protein</fullName>
    </submittedName>
</protein>
<dbReference type="Gene3D" id="3.30.1390.10">
    <property type="match status" value="1"/>
</dbReference>
<organism evidence="1 2">
    <name type="scientific">Pseudomonas savastanoi pv. phaseolicola</name>
    <name type="common">Pseudomonas syringae pv. phaseolicola</name>
    <dbReference type="NCBI Taxonomy" id="319"/>
    <lineage>
        <taxon>Bacteria</taxon>
        <taxon>Pseudomonadati</taxon>
        <taxon>Pseudomonadota</taxon>
        <taxon>Gammaproteobacteria</taxon>
        <taxon>Pseudomonadales</taxon>
        <taxon>Pseudomonadaceae</taxon>
        <taxon>Pseudomonas</taxon>
    </lineage>
</organism>
<reference evidence="1 2" key="1">
    <citation type="submission" date="2018-08" db="EMBL/GenBank/DDBJ databases">
        <title>Recombination of ecologically and evolutionarily significant loci maintains genetic cohesion in the Pseudomonas syringae species complex.</title>
        <authorList>
            <person name="Dillon M."/>
            <person name="Thakur S."/>
            <person name="Almeida R.N.D."/>
            <person name="Weir B.S."/>
            <person name="Guttman D.S."/>
        </authorList>
    </citation>
    <scope>NUCLEOTIDE SEQUENCE [LARGE SCALE GENOMIC DNA]</scope>
    <source>
        <strain evidence="1 2">1449B</strain>
    </source>
</reference>
<proteinExistence type="predicted"/>
<sequence>MLEPHSENYRRMNLARENIREFLINGVVVGDLLLPTHYAELDRLDDFQAGFRTHGNTGVSLVSDTEGEWNPDWYVLAMTGLDDPVFIAATEAPSGYPVYTAAHGAGRWDAIRIAPSLVAFRRLLEALAEVNDDIIEFSRLIMAEIGSANQYWREVIDARQEAELLEQSPAEVSAYDPADFESGDLIVTALGLHKLKVIQLVSKGSELSLKEALALADASEFNARSGTRRQLRQLRDQLEAFGATVEFRPD</sequence>
<dbReference type="EMBL" id="RBUI01000126">
    <property type="protein sequence ID" value="RMU85774.1"/>
    <property type="molecule type" value="Genomic_DNA"/>
</dbReference>
<evidence type="ECO:0000313" key="2">
    <source>
        <dbReference type="Proteomes" id="UP000267078"/>
    </source>
</evidence>
<dbReference type="InterPro" id="IPR014719">
    <property type="entry name" value="Ribosomal_bL12_C/ClpS-like"/>
</dbReference>
<dbReference type="SUPFAM" id="SSF54736">
    <property type="entry name" value="ClpS-like"/>
    <property type="match status" value="1"/>
</dbReference>
<accession>A0A7Z6Y734</accession>
<name>A0A7Z6Y734_PSESH</name>
<dbReference type="AlphaFoldDB" id="A0A7Z6Y734"/>
<evidence type="ECO:0000313" key="1">
    <source>
        <dbReference type="EMBL" id="RMU85774.1"/>
    </source>
</evidence>